<name>A0A0R3R6A6_9BILA</name>
<dbReference type="WBParaSite" id="BTMF_0001555001-mRNA-1">
    <property type="protein sequence ID" value="BTMF_0001555001-mRNA-1"/>
    <property type="gene ID" value="BTMF_0001555001"/>
</dbReference>
<proteinExistence type="predicted"/>
<dbReference type="AlphaFoldDB" id="A0A0R3R6A6"/>
<protein>
    <submittedName>
        <fullName evidence="1">Ovule protein</fullName>
    </submittedName>
</protein>
<organism evidence="1">
    <name type="scientific">Brugia timori</name>
    <dbReference type="NCBI Taxonomy" id="42155"/>
    <lineage>
        <taxon>Eukaryota</taxon>
        <taxon>Metazoa</taxon>
        <taxon>Ecdysozoa</taxon>
        <taxon>Nematoda</taxon>
        <taxon>Chromadorea</taxon>
        <taxon>Rhabditida</taxon>
        <taxon>Spirurina</taxon>
        <taxon>Spiruromorpha</taxon>
        <taxon>Filarioidea</taxon>
        <taxon>Onchocercidae</taxon>
        <taxon>Brugia</taxon>
    </lineage>
</organism>
<reference evidence="1" key="1">
    <citation type="submission" date="2017-02" db="UniProtKB">
        <authorList>
            <consortium name="WormBaseParasite"/>
        </authorList>
    </citation>
    <scope>IDENTIFICATION</scope>
</reference>
<accession>A0A0R3R6A6</accession>
<evidence type="ECO:0000313" key="1">
    <source>
        <dbReference type="WBParaSite" id="BTMF_0001555001-mRNA-1"/>
    </source>
</evidence>
<sequence>LLMQSVTKKSQIILWYTKAKIECCTNLIKLLKFLHHVLTYQNTLHVLPLDQHNLVTI</sequence>